<proteinExistence type="predicted"/>
<gene>
    <name evidence="2" type="ORF">CTHT_0065280</name>
</gene>
<evidence type="ECO:0000256" key="1">
    <source>
        <dbReference type="SAM" id="MobiDB-lite"/>
    </source>
</evidence>
<sequence>MGTLPTLPKEVDGESGFLTASDVEPEEAGTTPGTGNGIVKGGVVVTADGSSTSPSGQGQIVHVNGLPVVVSKKMLKARRLATSLNIAHSQPRIRPPSIYNAVNPTIINPAVRSRASLLLYPGRPLTHTTHTRLSVKQLAAAKQRQKRKKKEEEAAEKARLAYAKRFDKKIRGDKVVQVDFRKRVRLWMKGVQAAIGEEGFGEVEFDGEGLPIYR</sequence>
<organism evidence="3">
    <name type="scientific">Chaetomium thermophilum (strain DSM 1495 / CBS 144.50 / IMI 039719)</name>
    <name type="common">Thermochaetoides thermophila</name>
    <dbReference type="NCBI Taxonomy" id="759272"/>
    <lineage>
        <taxon>Eukaryota</taxon>
        <taxon>Fungi</taxon>
        <taxon>Dikarya</taxon>
        <taxon>Ascomycota</taxon>
        <taxon>Pezizomycotina</taxon>
        <taxon>Sordariomycetes</taxon>
        <taxon>Sordariomycetidae</taxon>
        <taxon>Sordariales</taxon>
        <taxon>Chaetomiaceae</taxon>
        <taxon>Thermochaetoides</taxon>
    </lineage>
</organism>
<reference evidence="2 3" key="1">
    <citation type="journal article" date="2011" name="Cell">
        <title>Insight into structure and assembly of the nuclear pore complex by utilizing the genome of a eukaryotic thermophile.</title>
        <authorList>
            <person name="Amlacher S."/>
            <person name="Sarges P."/>
            <person name="Flemming D."/>
            <person name="van Noort V."/>
            <person name="Kunze R."/>
            <person name="Devos D.P."/>
            <person name="Arumugam M."/>
            <person name="Bork P."/>
            <person name="Hurt E."/>
        </authorList>
    </citation>
    <scope>NUCLEOTIDE SEQUENCE [LARGE SCALE GENOMIC DNA]</scope>
    <source>
        <strain evidence="3">DSM 1495 / CBS 144.50 / IMI 039719</strain>
    </source>
</reference>
<dbReference type="RefSeq" id="XP_006696829.1">
    <property type="nucleotide sequence ID" value="XM_006696766.1"/>
</dbReference>
<dbReference type="AlphaFoldDB" id="G0SG72"/>
<evidence type="ECO:0000313" key="3">
    <source>
        <dbReference type="Proteomes" id="UP000008066"/>
    </source>
</evidence>
<feature type="region of interest" description="Disordered" evidence="1">
    <location>
        <begin position="1"/>
        <end position="37"/>
    </location>
</feature>
<accession>G0SG72</accession>
<dbReference type="Proteomes" id="UP000008066">
    <property type="component" value="Unassembled WGS sequence"/>
</dbReference>
<keyword evidence="3" id="KW-1185">Reference proteome</keyword>
<dbReference type="KEGG" id="cthr:CTHT_0065280"/>
<dbReference type="HOGENOM" id="CLU_1288767_0_0_1"/>
<name>G0SG72_CHATD</name>
<evidence type="ECO:0000313" key="2">
    <source>
        <dbReference type="EMBL" id="EGS17211.1"/>
    </source>
</evidence>
<dbReference type="GeneID" id="18260566"/>
<dbReference type="EMBL" id="GL988047">
    <property type="protein sequence ID" value="EGS17211.1"/>
    <property type="molecule type" value="Genomic_DNA"/>
</dbReference>
<protein>
    <submittedName>
        <fullName evidence="2">Uncharacterized protein</fullName>
    </submittedName>
</protein>